<evidence type="ECO:0000256" key="1">
    <source>
        <dbReference type="SAM" id="MobiDB-lite"/>
    </source>
</evidence>
<feature type="region of interest" description="Disordered" evidence="1">
    <location>
        <begin position="715"/>
        <end position="770"/>
    </location>
</feature>
<dbReference type="EMBL" id="CP144541">
    <property type="protein sequence ID" value="WVW80926.1"/>
    <property type="molecule type" value="Genomic_DNA"/>
</dbReference>
<reference evidence="3" key="3">
    <citation type="submission" date="2014-01" db="EMBL/GenBank/DDBJ databases">
        <title>Evolution of pathogenesis and genome organization in the Tremellales.</title>
        <authorList>
            <person name="Cuomo C."/>
            <person name="Litvintseva A."/>
            <person name="Heitman J."/>
            <person name="Chen Y."/>
            <person name="Sun S."/>
            <person name="Springer D."/>
            <person name="Dromer F."/>
            <person name="Young S."/>
            <person name="Zeng Q."/>
            <person name="Chapman S."/>
            <person name="Gujja S."/>
            <person name="Saif S."/>
            <person name="Birren B."/>
        </authorList>
    </citation>
    <scope>NUCLEOTIDE SEQUENCE</scope>
    <source>
        <strain evidence="3">CBS 10118</strain>
    </source>
</reference>
<reference evidence="3" key="1">
    <citation type="submission" date="2013-07" db="EMBL/GenBank/DDBJ databases">
        <title>The Genome Sequence of Cryptococcus bestiolae CBS10118.</title>
        <authorList>
            <consortium name="The Broad Institute Genome Sequencing Platform"/>
            <person name="Cuomo C."/>
            <person name="Litvintseva A."/>
            <person name="Chen Y."/>
            <person name="Heitman J."/>
            <person name="Sun S."/>
            <person name="Springer D."/>
            <person name="Dromer F."/>
            <person name="Young S.K."/>
            <person name="Zeng Q."/>
            <person name="Gargeya S."/>
            <person name="Fitzgerald M."/>
            <person name="Abouelleil A."/>
            <person name="Alvarado L."/>
            <person name="Berlin A.M."/>
            <person name="Chapman S.B."/>
            <person name="Dewar J."/>
            <person name="Goldberg J."/>
            <person name="Griggs A."/>
            <person name="Gujja S."/>
            <person name="Hansen M."/>
            <person name="Howarth C."/>
            <person name="Imamovic A."/>
            <person name="Larimer J."/>
            <person name="McCowan C."/>
            <person name="Murphy C."/>
            <person name="Pearson M."/>
            <person name="Priest M."/>
            <person name="Roberts A."/>
            <person name="Saif S."/>
            <person name="Shea T."/>
            <person name="Sykes S."/>
            <person name="Wortman J."/>
            <person name="Nusbaum C."/>
            <person name="Birren B."/>
        </authorList>
    </citation>
    <scope>NUCLEOTIDE SEQUENCE [LARGE SCALE GENOMIC DNA]</scope>
    <source>
        <strain evidence="3">CBS 10118</strain>
    </source>
</reference>
<feature type="transmembrane region" description="Helical" evidence="2">
    <location>
        <begin position="127"/>
        <end position="158"/>
    </location>
</feature>
<dbReference type="KEGG" id="kbi:30206012"/>
<dbReference type="RefSeq" id="XP_019051164.1">
    <property type="nucleotide sequence ID" value="XM_019188286.1"/>
</dbReference>
<dbReference type="VEuPathDB" id="FungiDB:I302_01613"/>
<dbReference type="AlphaFoldDB" id="A0A1B9GGB0"/>
<sequence>MTNTAKDFCFSPISGVRCQGLSELQYIGTYIPIGIQVLALPVVLMTIWSIPKLTLILLTIEIGLNISITTWDLAVSLSPPRLDTFQTEVTVLALISPLPLLFFHLTLTSYLLELRPTLPAPLQSRRTIIIFGTLFAPLLPISLVAGILPSFLSLNYFRMRRGEVFIRFSKISDERLFDIFLYVGSISSMIYTLLMGVLAYLSRWEHRSDRKRNKVIYILVAGMILSSVEIGLSLLPSQRFSILLARRTIHLLSRVCLVLGYIVWYRLEAISNSGSTPRRKQKGRDTINTFGTPASTFGLNLNLNNPLIQRKATSATRKSSMKRRVGKLQIGNPIEGSFQKLNTGLGDGLPSAKLGMGIIGGQVAGVGVGSPVFVGVDRGGRVEKVVVKRPTKRPPILSFTPSTFTQSSLNALISSIAPSRDPVRNTEMVPPGTALSRSTTSAKKNVGSIYRPERVIVEESDLAVWPPSRMIERSDFYDRSQYDEVQRKVGPGQIHRQPVDNTSLVEDPRLLNEILPTRLLARPPLQPRSNSIKRKAVPLIDVEPTKRISNYFTSLKSPPRRQAPLHQAQVQAQAQAGRLSVQPEIEQLNGTGKARVRSGTATERVIWFSPPRARDQTETDPKDRPSMIYRRSTDPSQAIYPSPTASSTLEGPSYSPSPRSRPISQSTAAEGRGQTTNEDGPTHQNNHNQNQYSITSMYSTNQTIHTYSSSINRDLFYNPPRRSTSIESRLTASPTKSTTTPLDPQVPVPVPGSASELSPDPGSPASISADHKMRQSELQTVLARLTKLRRETGFNSDFGLDLSVRDEDSFVYDLEDMDMREYKSWTKGDERRSLGSEITFDSEISENLTPVAEIRLINSGRRNYGGVV</sequence>
<reference evidence="4" key="4">
    <citation type="submission" date="2024-02" db="EMBL/GenBank/DDBJ databases">
        <title>Comparative genomics of Cryptococcus and Kwoniella reveals pathogenesis evolution and contrasting modes of karyotype evolution via chromosome fusion or intercentromeric recombination.</title>
        <authorList>
            <person name="Coelho M.A."/>
            <person name="David-Palma M."/>
            <person name="Shea T."/>
            <person name="Bowers K."/>
            <person name="McGinley-Smith S."/>
            <person name="Mohammad A.W."/>
            <person name="Gnirke A."/>
            <person name="Yurkov A.M."/>
            <person name="Nowrousian M."/>
            <person name="Sun S."/>
            <person name="Cuomo C.A."/>
            <person name="Heitman J."/>
        </authorList>
    </citation>
    <scope>NUCLEOTIDE SEQUENCE</scope>
    <source>
        <strain evidence="4">CBS 10118</strain>
    </source>
</reference>
<keyword evidence="2" id="KW-0472">Membrane</keyword>
<dbReference type="GeneID" id="30206012"/>
<evidence type="ECO:0000256" key="2">
    <source>
        <dbReference type="SAM" id="Phobius"/>
    </source>
</evidence>
<dbReference type="Proteomes" id="UP000092730">
    <property type="component" value="Chromosome 1"/>
</dbReference>
<accession>A0A1B9GGB0</accession>
<feature type="compositionally biased region" description="Basic and acidic residues" evidence="1">
    <location>
        <begin position="612"/>
        <end position="625"/>
    </location>
</feature>
<gene>
    <name evidence="3" type="ORF">I302_01613</name>
    <name evidence="4" type="ORF">I302_102917</name>
</gene>
<dbReference type="STRING" id="1296100.A0A1B9GGB0"/>
<evidence type="ECO:0000313" key="4">
    <source>
        <dbReference type="EMBL" id="WVW80926.1"/>
    </source>
</evidence>
<feature type="compositionally biased region" description="Polar residues" evidence="1">
    <location>
        <begin position="673"/>
        <end position="689"/>
    </location>
</feature>
<keyword evidence="5" id="KW-1185">Reference proteome</keyword>
<evidence type="ECO:0000313" key="5">
    <source>
        <dbReference type="Proteomes" id="UP000092730"/>
    </source>
</evidence>
<protein>
    <submittedName>
        <fullName evidence="3">Uncharacterized protein</fullName>
    </submittedName>
</protein>
<feature type="transmembrane region" description="Helical" evidence="2">
    <location>
        <begin position="56"/>
        <end position="77"/>
    </location>
</feature>
<proteinExistence type="predicted"/>
<organism evidence="3">
    <name type="scientific">Kwoniella bestiolae CBS 10118</name>
    <dbReference type="NCBI Taxonomy" id="1296100"/>
    <lineage>
        <taxon>Eukaryota</taxon>
        <taxon>Fungi</taxon>
        <taxon>Dikarya</taxon>
        <taxon>Basidiomycota</taxon>
        <taxon>Agaricomycotina</taxon>
        <taxon>Tremellomycetes</taxon>
        <taxon>Tremellales</taxon>
        <taxon>Cryptococcaceae</taxon>
        <taxon>Kwoniella</taxon>
    </lineage>
</organism>
<keyword evidence="2" id="KW-1133">Transmembrane helix</keyword>
<dbReference type="OrthoDB" id="2564790at2759"/>
<dbReference type="EMBL" id="KI894018">
    <property type="protein sequence ID" value="OCF30094.1"/>
    <property type="molecule type" value="Genomic_DNA"/>
</dbReference>
<feature type="transmembrane region" description="Helical" evidence="2">
    <location>
        <begin position="215"/>
        <end position="236"/>
    </location>
</feature>
<keyword evidence="2" id="KW-0812">Transmembrane</keyword>
<name>A0A1B9GGB0_9TREE</name>
<feature type="compositionally biased region" description="Low complexity" evidence="1">
    <location>
        <begin position="652"/>
        <end position="666"/>
    </location>
</feature>
<feature type="transmembrane region" description="Helical" evidence="2">
    <location>
        <begin position="89"/>
        <end position="107"/>
    </location>
</feature>
<feature type="transmembrane region" description="Helical" evidence="2">
    <location>
        <begin position="27"/>
        <end position="50"/>
    </location>
</feature>
<reference evidence="4" key="2">
    <citation type="submission" date="2013-07" db="EMBL/GenBank/DDBJ databases">
        <authorList>
            <consortium name="The Broad Institute Genome Sequencing Platform"/>
            <person name="Cuomo C."/>
            <person name="Litvintseva A."/>
            <person name="Chen Y."/>
            <person name="Heitman J."/>
            <person name="Sun S."/>
            <person name="Springer D."/>
            <person name="Dromer F."/>
            <person name="Young S.K."/>
            <person name="Zeng Q."/>
            <person name="Gargeya S."/>
            <person name="Fitzgerald M."/>
            <person name="Abouelleil A."/>
            <person name="Alvarado L."/>
            <person name="Berlin A.M."/>
            <person name="Chapman S.B."/>
            <person name="Dewar J."/>
            <person name="Goldberg J."/>
            <person name="Griggs A."/>
            <person name="Gujja S."/>
            <person name="Hansen M."/>
            <person name="Howarth C."/>
            <person name="Imamovic A."/>
            <person name="Larimer J."/>
            <person name="McCowan C."/>
            <person name="Murphy C."/>
            <person name="Pearson M."/>
            <person name="Priest M."/>
            <person name="Roberts A."/>
            <person name="Saif S."/>
            <person name="Shea T."/>
            <person name="Sykes S."/>
            <person name="Wortman J."/>
            <person name="Nusbaum C."/>
            <person name="Birren B."/>
        </authorList>
    </citation>
    <scope>NUCLEOTIDE SEQUENCE</scope>
    <source>
        <strain evidence="4">CBS 10118</strain>
    </source>
</reference>
<evidence type="ECO:0000313" key="3">
    <source>
        <dbReference type="EMBL" id="OCF30094.1"/>
    </source>
</evidence>
<feature type="compositionally biased region" description="Polar residues" evidence="1">
    <location>
        <begin position="721"/>
        <end position="742"/>
    </location>
</feature>
<feature type="region of interest" description="Disordered" evidence="1">
    <location>
        <begin position="588"/>
        <end position="689"/>
    </location>
</feature>
<feature type="transmembrane region" description="Helical" evidence="2">
    <location>
        <begin position="179"/>
        <end position="203"/>
    </location>
</feature>